<accession>A0AAN8VV07</accession>
<evidence type="ECO:0000256" key="11">
    <source>
        <dbReference type="ARBA" id="ARBA00023170"/>
    </source>
</evidence>
<feature type="domain" description="Protein kinase" evidence="15">
    <location>
        <begin position="715"/>
        <end position="996"/>
    </location>
</feature>
<keyword evidence="7" id="KW-0547">Nucleotide-binding</keyword>
<name>A0AAN8VV07_9MAGN</name>
<evidence type="ECO:0000313" key="17">
    <source>
        <dbReference type="Proteomes" id="UP001370490"/>
    </source>
</evidence>
<dbReference type="Pfam" id="PF07714">
    <property type="entry name" value="PK_Tyr_Ser-Thr"/>
    <property type="match status" value="1"/>
</dbReference>
<dbReference type="GO" id="GO:0009653">
    <property type="term" value="P:anatomical structure morphogenesis"/>
    <property type="evidence" value="ECO:0007669"/>
    <property type="project" value="UniProtKB-ARBA"/>
</dbReference>
<comment type="subcellular location">
    <subcellularLocation>
        <location evidence="1">Membrane</location>
        <topology evidence="1">Single-pass membrane protein</topology>
    </subcellularLocation>
</comment>
<sequence>MQVICLIVLLLIEMTSGKSDFDALLELKRGFKQDPSGKVLNSWNSNTLGSDGCPKDWYGITCSDGKVMSLTLSDVGLVGDFQFSAIMSLNMLQNISVSNNQLSGNLTGIGSLGALEVLDLSRNLFRWSIPSDLSNLKSLVLLNLSSNNFEGTFPSGLENLEKLKSIDLRLNMFVGDVMHLVSQLGSVDFVDLSCNQFSGSLDLGVANASFISSIRYLNLSHNLLVGELFPHDGMPFFDSLEVFDASNNKFVGTIPSFNFVVSLRILRLGSNQLSGSFPEALLQESSMVLYELDLSLNQIEGPIGIITSTTLRVLNMSSNNLSGPLPIRIGHCAIIDLSNNNLSGNMSRIQGWGNYVETIHLSSNSLTGNFPNLTSQFLRLTTLKLANNSMEGALPPALGTYPELEVIDLSLNQFTGPLLLSFFTSSRLTDLNLSGNSFTGPIPLQASTTQNLTLRSLDLSDNSLVGTLPAEFSTFDGLLYLNLENNHFQGQIPNDLPDGLKGFNVSYNNLSGIVPENLWRFPDSAFHPGNSLLILPNQTSPPKDGSNLPLEEQGNRMKPSIRTILIAGLLATAVIIALMSIITYYRAQLGECRKKSLNNNKGKKSIQKGASSPHTNKGMDSSPASFSFPQVQLSPGRTSVVEKLPKDSDPHDSPTKDGEISSPISFVSSTNPSPSKNRSFMESPGSLKVSSPDKLAGDLHLFDSSLVFTSEDLSHAPVELIGRSCHGSLYKASLGCGHILAVKWLREGIAKGKKEFAREAKKLGSIKHPNLVSFKGYYWGPKEHEKLILSNFIDVPCLALHLSGTEPQKLPPLSLNERFKVAVDVARCLSYLHNEISIPHGNLKSTNILVEPPNANALLTDYSLHRLMTSTGTAEQVLNAGALGYRPPEFASSSKPLPSLKSDVYAFGVILLELLTGKSSADIFPVDSGVVDLTDWVRLLVGENRSIECFDRLIPGFENLEQPPRGLDEMLQVALKCILPAPERPDMRQVFEDLSLIVL</sequence>
<dbReference type="EMBL" id="JBAMMX010000007">
    <property type="protein sequence ID" value="KAK6936281.1"/>
    <property type="molecule type" value="Genomic_DNA"/>
</dbReference>
<keyword evidence="6" id="KW-0677">Repeat</keyword>
<feature type="signal peptide" evidence="14">
    <location>
        <begin position="1"/>
        <end position="17"/>
    </location>
</feature>
<dbReference type="FunFam" id="1.10.510.10:FF:000480">
    <property type="entry name" value="Pollen receptor-like kinase 1"/>
    <property type="match status" value="1"/>
</dbReference>
<dbReference type="Gene3D" id="1.10.510.10">
    <property type="entry name" value="Transferase(Phosphotransferase) domain 1"/>
    <property type="match status" value="1"/>
</dbReference>
<protein>
    <submittedName>
        <fullName evidence="16">Serine-threonine/tyrosine-protein kinase, catalytic domain</fullName>
    </submittedName>
</protein>
<keyword evidence="9 13" id="KW-1133">Transmembrane helix</keyword>
<evidence type="ECO:0000256" key="9">
    <source>
        <dbReference type="ARBA" id="ARBA00022989"/>
    </source>
</evidence>
<keyword evidence="8" id="KW-0067">ATP-binding</keyword>
<dbReference type="GO" id="GO:0099402">
    <property type="term" value="P:plant organ development"/>
    <property type="evidence" value="ECO:0007669"/>
    <property type="project" value="UniProtKB-ARBA"/>
</dbReference>
<feature type="compositionally biased region" description="Polar residues" evidence="12">
    <location>
        <begin position="662"/>
        <end position="680"/>
    </location>
</feature>
<feature type="region of interest" description="Disordered" evidence="12">
    <location>
        <begin position="596"/>
        <end position="687"/>
    </location>
</feature>
<dbReference type="PROSITE" id="PS50011">
    <property type="entry name" value="PROTEIN_KINASE_DOM"/>
    <property type="match status" value="1"/>
</dbReference>
<dbReference type="Pfam" id="PF08263">
    <property type="entry name" value="LRRNT_2"/>
    <property type="match status" value="1"/>
</dbReference>
<keyword evidence="16" id="KW-0808">Transferase</keyword>
<organism evidence="16 17">
    <name type="scientific">Dillenia turbinata</name>
    <dbReference type="NCBI Taxonomy" id="194707"/>
    <lineage>
        <taxon>Eukaryota</taxon>
        <taxon>Viridiplantae</taxon>
        <taxon>Streptophyta</taxon>
        <taxon>Embryophyta</taxon>
        <taxon>Tracheophyta</taxon>
        <taxon>Spermatophyta</taxon>
        <taxon>Magnoliopsida</taxon>
        <taxon>eudicotyledons</taxon>
        <taxon>Gunneridae</taxon>
        <taxon>Pentapetalae</taxon>
        <taxon>Dilleniales</taxon>
        <taxon>Dilleniaceae</taxon>
        <taxon>Dillenia</taxon>
    </lineage>
</organism>
<keyword evidence="16" id="KW-0418">Kinase</keyword>
<gene>
    <name evidence="16" type="ORF">RJ641_033311</name>
</gene>
<dbReference type="InterPro" id="IPR053059">
    <property type="entry name" value="Inactive_SerThr-Kinase_ABA"/>
</dbReference>
<evidence type="ECO:0000256" key="6">
    <source>
        <dbReference type="ARBA" id="ARBA00022737"/>
    </source>
</evidence>
<keyword evidence="5 14" id="KW-0732">Signal</keyword>
<feature type="chain" id="PRO_5043048683" evidence="14">
    <location>
        <begin position="18"/>
        <end position="999"/>
    </location>
</feature>
<dbReference type="InterPro" id="IPR032675">
    <property type="entry name" value="LRR_dom_sf"/>
</dbReference>
<keyword evidence="11" id="KW-0675">Receptor</keyword>
<dbReference type="GO" id="GO:0004672">
    <property type="term" value="F:protein kinase activity"/>
    <property type="evidence" value="ECO:0007669"/>
    <property type="project" value="InterPro"/>
</dbReference>
<dbReference type="GO" id="GO:0005524">
    <property type="term" value="F:ATP binding"/>
    <property type="evidence" value="ECO:0007669"/>
    <property type="project" value="UniProtKB-KW"/>
</dbReference>
<keyword evidence="10 13" id="KW-0472">Membrane</keyword>
<evidence type="ECO:0000256" key="12">
    <source>
        <dbReference type="SAM" id="MobiDB-lite"/>
    </source>
</evidence>
<evidence type="ECO:0000256" key="13">
    <source>
        <dbReference type="SAM" id="Phobius"/>
    </source>
</evidence>
<dbReference type="InterPro" id="IPR000719">
    <property type="entry name" value="Prot_kinase_dom"/>
</dbReference>
<evidence type="ECO:0000256" key="10">
    <source>
        <dbReference type="ARBA" id="ARBA00023136"/>
    </source>
</evidence>
<dbReference type="InterPro" id="IPR001245">
    <property type="entry name" value="Ser-Thr/Tyr_kinase_cat_dom"/>
</dbReference>
<dbReference type="GO" id="GO:0016020">
    <property type="term" value="C:membrane"/>
    <property type="evidence" value="ECO:0007669"/>
    <property type="project" value="UniProtKB-SubCell"/>
</dbReference>
<evidence type="ECO:0000256" key="3">
    <source>
        <dbReference type="ARBA" id="ARBA00022614"/>
    </source>
</evidence>
<evidence type="ECO:0000256" key="14">
    <source>
        <dbReference type="SAM" id="SignalP"/>
    </source>
</evidence>
<dbReference type="InterPro" id="IPR001611">
    <property type="entry name" value="Leu-rich_rpt"/>
</dbReference>
<dbReference type="Pfam" id="PF00560">
    <property type="entry name" value="LRR_1"/>
    <property type="match status" value="7"/>
</dbReference>
<evidence type="ECO:0000256" key="4">
    <source>
        <dbReference type="ARBA" id="ARBA00022692"/>
    </source>
</evidence>
<dbReference type="FunFam" id="3.80.10.10:FF:000400">
    <property type="entry name" value="Nuclear pore complex protein NUP107"/>
    <property type="match status" value="1"/>
</dbReference>
<dbReference type="PANTHER" id="PTHR48003">
    <property type="entry name" value="OS07G0626500 PROTEIN"/>
    <property type="match status" value="1"/>
</dbReference>
<dbReference type="Proteomes" id="UP001370490">
    <property type="component" value="Unassembled WGS sequence"/>
</dbReference>
<dbReference type="AlphaFoldDB" id="A0AAN8VV07"/>
<evidence type="ECO:0000259" key="15">
    <source>
        <dbReference type="PROSITE" id="PS50011"/>
    </source>
</evidence>
<feature type="transmembrane region" description="Helical" evidence="13">
    <location>
        <begin position="564"/>
        <end position="585"/>
    </location>
</feature>
<evidence type="ECO:0000256" key="7">
    <source>
        <dbReference type="ARBA" id="ARBA00022741"/>
    </source>
</evidence>
<evidence type="ECO:0000256" key="1">
    <source>
        <dbReference type="ARBA" id="ARBA00004167"/>
    </source>
</evidence>
<evidence type="ECO:0000256" key="2">
    <source>
        <dbReference type="ARBA" id="ARBA00022553"/>
    </source>
</evidence>
<dbReference type="InterPro" id="IPR011009">
    <property type="entry name" value="Kinase-like_dom_sf"/>
</dbReference>
<dbReference type="PANTHER" id="PTHR48003:SF3">
    <property type="entry name" value="LEUCINE-RICH REPEAT PROTEIN KINASE FAMILY PROTEIN"/>
    <property type="match status" value="1"/>
</dbReference>
<comment type="caution">
    <text evidence="16">The sequence shown here is derived from an EMBL/GenBank/DDBJ whole genome shotgun (WGS) entry which is preliminary data.</text>
</comment>
<feature type="compositionally biased region" description="Polar residues" evidence="12">
    <location>
        <begin position="608"/>
        <end position="637"/>
    </location>
</feature>
<dbReference type="InterPro" id="IPR013210">
    <property type="entry name" value="LRR_N_plant-typ"/>
</dbReference>
<dbReference type="FunFam" id="3.80.10.10:FF:000095">
    <property type="entry name" value="LRR receptor-like serine/threonine-protein kinase GSO1"/>
    <property type="match status" value="1"/>
</dbReference>
<dbReference type="FunFam" id="3.30.200.20:FF:000486">
    <property type="entry name" value="Leucine-rich repeat receptor-like protein kinase"/>
    <property type="match status" value="1"/>
</dbReference>
<evidence type="ECO:0000313" key="16">
    <source>
        <dbReference type="EMBL" id="KAK6936281.1"/>
    </source>
</evidence>
<feature type="region of interest" description="Disordered" evidence="12">
    <location>
        <begin position="534"/>
        <end position="554"/>
    </location>
</feature>
<proteinExistence type="predicted"/>
<keyword evidence="2" id="KW-0597">Phosphoprotein</keyword>
<keyword evidence="17" id="KW-1185">Reference proteome</keyword>
<keyword evidence="4 13" id="KW-0812">Transmembrane</keyword>
<keyword evidence="3" id="KW-0433">Leucine-rich repeat</keyword>
<dbReference type="SUPFAM" id="SSF52058">
    <property type="entry name" value="L domain-like"/>
    <property type="match status" value="2"/>
</dbReference>
<evidence type="ECO:0000256" key="8">
    <source>
        <dbReference type="ARBA" id="ARBA00022840"/>
    </source>
</evidence>
<feature type="compositionally biased region" description="Basic and acidic residues" evidence="12">
    <location>
        <begin position="643"/>
        <end position="659"/>
    </location>
</feature>
<dbReference type="Gene3D" id="3.80.10.10">
    <property type="entry name" value="Ribonuclease Inhibitor"/>
    <property type="match status" value="2"/>
</dbReference>
<dbReference type="SUPFAM" id="SSF56112">
    <property type="entry name" value="Protein kinase-like (PK-like)"/>
    <property type="match status" value="1"/>
</dbReference>
<evidence type="ECO:0000256" key="5">
    <source>
        <dbReference type="ARBA" id="ARBA00022729"/>
    </source>
</evidence>
<dbReference type="Gene3D" id="3.30.200.20">
    <property type="entry name" value="Phosphorylase Kinase, domain 1"/>
    <property type="match status" value="1"/>
</dbReference>
<reference evidence="16 17" key="1">
    <citation type="submission" date="2023-12" db="EMBL/GenBank/DDBJ databases">
        <title>A high-quality genome assembly for Dillenia turbinata (Dilleniales).</title>
        <authorList>
            <person name="Chanderbali A."/>
        </authorList>
    </citation>
    <scope>NUCLEOTIDE SEQUENCE [LARGE SCALE GENOMIC DNA]</scope>
    <source>
        <strain evidence="16">LSX21</strain>
        <tissue evidence="16">Leaf</tissue>
    </source>
</reference>